<keyword evidence="2" id="KW-0489">Methyltransferase</keyword>
<dbReference type="GO" id="GO:0032259">
    <property type="term" value="P:methylation"/>
    <property type="evidence" value="ECO:0007669"/>
    <property type="project" value="UniProtKB-KW"/>
</dbReference>
<reference evidence="2 3" key="1">
    <citation type="submission" date="2019-03" db="EMBL/GenBank/DDBJ databases">
        <title>Genomic Encyclopedia of Archaeal and Bacterial Type Strains, Phase II (KMG-II): from individual species to whole genera.</title>
        <authorList>
            <person name="Goeker M."/>
        </authorList>
    </citation>
    <scope>NUCLEOTIDE SEQUENCE [LARGE SCALE GENOMIC DNA]</scope>
    <source>
        <strain evidence="2 3">DSM 45499</strain>
    </source>
</reference>
<keyword evidence="3" id="KW-1185">Reference proteome</keyword>
<accession>A0A4V3FSE0</accession>
<dbReference type="EMBL" id="SOCP01000010">
    <property type="protein sequence ID" value="TDV47111.1"/>
    <property type="molecule type" value="Genomic_DNA"/>
</dbReference>
<evidence type="ECO:0000259" key="1">
    <source>
        <dbReference type="Pfam" id="PF13649"/>
    </source>
</evidence>
<gene>
    <name evidence="2" type="ORF">CLV71_110295</name>
</gene>
<dbReference type="RefSeq" id="WP_166664268.1">
    <property type="nucleotide sequence ID" value="NZ_SOCP01000010.1"/>
</dbReference>
<name>A0A4V3FSE0_9PSEU</name>
<dbReference type="SUPFAM" id="SSF53335">
    <property type="entry name" value="S-adenosyl-L-methionine-dependent methyltransferases"/>
    <property type="match status" value="1"/>
</dbReference>
<evidence type="ECO:0000313" key="3">
    <source>
        <dbReference type="Proteomes" id="UP000294927"/>
    </source>
</evidence>
<feature type="domain" description="Methyltransferase" evidence="1">
    <location>
        <begin position="50"/>
        <end position="142"/>
    </location>
</feature>
<dbReference type="Pfam" id="PF13649">
    <property type="entry name" value="Methyltransf_25"/>
    <property type="match status" value="1"/>
</dbReference>
<keyword evidence="2" id="KW-0808">Transferase</keyword>
<dbReference type="CDD" id="cd02440">
    <property type="entry name" value="AdoMet_MTases"/>
    <property type="match status" value="1"/>
</dbReference>
<protein>
    <submittedName>
        <fullName evidence="2">Methyltransferase family protein</fullName>
    </submittedName>
</protein>
<dbReference type="InterPro" id="IPR029063">
    <property type="entry name" value="SAM-dependent_MTases_sf"/>
</dbReference>
<evidence type="ECO:0000313" key="2">
    <source>
        <dbReference type="EMBL" id="TDV47111.1"/>
    </source>
</evidence>
<dbReference type="GO" id="GO:0008168">
    <property type="term" value="F:methyltransferase activity"/>
    <property type="evidence" value="ECO:0007669"/>
    <property type="project" value="UniProtKB-KW"/>
</dbReference>
<organism evidence="2 3">
    <name type="scientific">Actinophytocola oryzae</name>
    <dbReference type="NCBI Taxonomy" id="502181"/>
    <lineage>
        <taxon>Bacteria</taxon>
        <taxon>Bacillati</taxon>
        <taxon>Actinomycetota</taxon>
        <taxon>Actinomycetes</taxon>
        <taxon>Pseudonocardiales</taxon>
        <taxon>Pseudonocardiaceae</taxon>
    </lineage>
</organism>
<dbReference type="Gene3D" id="3.40.50.150">
    <property type="entry name" value="Vaccinia Virus protein VP39"/>
    <property type="match status" value="1"/>
</dbReference>
<comment type="caution">
    <text evidence="2">The sequence shown here is derived from an EMBL/GenBank/DDBJ whole genome shotgun (WGS) entry which is preliminary data.</text>
</comment>
<proteinExistence type="predicted"/>
<dbReference type="Proteomes" id="UP000294927">
    <property type="component" value="Unassembled WGS sequence"/>
</dbReference>
<dbReference type="InterPro" id="IPR041698">
    <property type="entry name" value="Methyltransf_25"/>
</dbReference>
<sequence length="203" mass="22796">MADWSRDEFDDLYASVGHDLDQVPWARLAPNATLVDWLDRRTIMPGSRALVVACGLGDDAEELAGRGCAVTAFDLSATAIGWCHRRFPASSVTYQTADLLRLPPEWARRYDLVVEINTIQSLPLELRDEAVRAIAGTIAEGGALFVRCFGRAPDEPADSRPWPVSRAELAVFEQEGLREAEFAEDFPEPNRHRCFRLTYERIF</sequence>
<dbReference type="AlphaFoldDB" id="A0A4V3FSE0"/>